<evidence type="ECO:0000256" key="1">
    <source>
        <dbReference type="SAM" id="MobiDB-lite"/>
    </source>
</evidence>
<sequence>GNETRAEGKIFRSDVRRSQEQELVSQGLVPTRRGLGQGEPKAQKEPALSAQSSFPQSLPTDADSRLDLVHRDDVRLEPYNPGPRRGPPPDRQFDSGEADGRANGCSIAAPALSGSKFHNIQD</sequence>
<proteinExistence type="predicted"/>
<protein>
    <submittedName>
        <fullName evidence="2">Uncharacterized protein</fullName>
    </submittedName>
</protein>
<feature type="compositionally biased region" description="Basic and acidic residues" evidence="1">
    <location>
        <begin position="62"/>
        <end position="76"/>
    </location>
</feature>
<dbReference type="EMBL" id="GDHC01012174">
    <property type="protein sequence ID" value="JAQ06455.1"/>
    <property type="molecule type" value="Transcribed_RNA"/>
</dbReference>
<feature type="non-terminal residue" evidence="2">
    <location>
        <position position="1"/>
    </location>
</feature>
<evidence type="ECO:0000313" key="2">
    <source>
        <dbReference type="EMBL" id="JAQ06455.1"/>
    </source>
</evidence>
<feature type="compositionally biased region" description="Basic and acidic residues" evidence="1">
    <location>
        <begin position="87"/>
        <end position="100"/>
    </location>
</feature>
<accession>A0A146LGF3</accession>
<reference evidence="2" key="1">
    <citation type="journal article" date="2016" name="Gigascience">
        <title>De novo construction of an expanded transcriptome assembly for the western tarnished plant bug, Lygus hesperus.</title>
        <authorList>
            <person name="Tassone E.E."/>
            <person name="Geib S.M."/>
            <person name="Hall B."/>
            <person name="Fabrick J.A."/>
            <person name="Brent C.S."/>
            <person name="Hull J.J."/>
        </authorList>
    </citation>
    <scope>NUCLEOTIDE SEQUENCE</scope>
</reference>
<dbReference type="AlphaFoldDB" id="A0A146LGF3"/>
<feature type="compositionally biased region" description="Polar residues" evidence="1">
    <location>
        <begin position="49"/>
        <end position="59"/>
    </location>
</feature>
<gene>
    <name evidence="2" type="ORF">g.8567</name>
</gene>
<name>A0A146LGF3_LYGHE</name>
<feature type="compositionally biased region" description="Basic and acidic residues" evidence="1">
    <location>
        <begin position="1"/>
        <end position="20"/>
    </location>
</feature>
<organism evidence="2">
    <name type="scientific">Lygus hesperus</name>
    <name type="common">Western plant bug</name>
    <dbReference type="NCBI Taxonomy" id="30085"/>
    <lineage>
        <taxon>Eukaryota</taxon>
        <taxon>Metazoa</taxon>
        <taxon>Ecdysozoa</taxon>
        <taxon>Arthropoda</taxon>
        <taxon>Hexapoda</taxon>
        <taxon>Insecta</taxon>
        <taxon>Pterygota</taxon>
        <taxon>Neoptera</taxon>
        <taxon>Paraneoptera</taxon>
        <taxon>Hemiptera</taxon>
        <taxon>Heteroptera</taxon>
        <taxon>Panheteroptera</taxon>
        <taxon>Cimicomorpha</taxon>
        <taxon>Miridae</taxon>
        <taxon>Mirini</taxon>
        <taxon>Lygus</taxon>
    </lineage>
</organism>
<feature type="region of interest" description="Disordered" evidence="1">
    <location>
        <begin position="1"/>
        <end position="122"/>
    </location>
</feature>